<organism evidence="8 9">
    <name type="scientific">Parathermosynechococcus lividus PCC 6715</name>
    <dbReference type="NCBI Taxonomy" id="1917166"/>
    <lineage>
        <taxon>Bacteria</taxon>
        <taxon>Bacillati</taxon>
        <taxon>Cyanobacteriota</taxon>
        <taxon>Cyanophyceae</taxon>
        <taxon>Acaryochloridales</taxon>
        <taxon>Thermosynechococcaceae</taxon>
        <taxon>Parathermosynechococcus</taxon>
    </lineage>
</organism>
<dbReference type="PROSITE" id="PS50928">
    <property type="entry name" value="ABC_TM1"/>
    <property type="match status" value="1"/>
</dbReference>
<keyword evidence="3 5" id="KW-1133">Transmembrane helix</keyword>
<accession>A0A2D2Q138</accession>
<keyword evidence="6" id="KW-0592">Phosphate transport</keyword>
<proteinExistence type="inferred from homology"/>
<dbReference type="KEGG" id="slw:BRW62_03650"/>
<dbReference type="InterPro" id="IPR011864">
    <property type="entry name" value="Phosphate_PstC"/>
</dbReference>
<dbReference type="GO" id="GO:0005315">
    <property type="term" value="F:phosphate transmembrane transporter activity"/>
    <property type="evidence" value="ECO:0007669"/>
    <property type="project" value="InterPro"/>
</dbReference>
<evidence type="ECO:0000256" key="1">
    <source>
        <dbReference type="ARBA" id="ARBA00004141"/>
    </source>
</evidence>
<feature type="transmembrane region" description="Helical" evidence="5">
    <location>
        <begin position="28"/>
        <end position="52"/>
    </location>
</feature>
<sequence>MVEQPFPSTNKVPLTLPSRTIRLWRERIIATVLFLAAISSVITTLVIVYILFAETMIFFEKVMEEHQESLLAALVEFFTGTEWSPLIQPISIGILPLLSGTFTTCVVGSCVAIPFGTIAAIYLSEFAPAKVREFLKPVLEILAGVPTVVYGYFALLFVTPVLQKIILGVQQFFAPGKESWEYFELPGFNMLGAGIVVGLMIVPYITSLAEDALRAVPVHLREGSYAMGATRLQTAIKVLMPAATSGIVAAYILALSRAVGETMIVAIAAGLQPKLTFNPLEGAATTTAYIVSVSLGDLPHGSLEYQSIFAAGIMLFVATLILNVAGYFISRRYREVY</sequence>
<dbReference type="SUPFAM" id="SSF161098">
    <property type="entry name" value="MetI-like"/>
    <property type="match status" value="1"/>
</dbReference>
<comment type="caution">
    <text evidence="6">Lacks conserved residue(s) required for the propagation of feature annotation.</text>
</comment>
<feature type="transmembrane region" description="Helical" evidence="5">
    <location>
        <begin position="190"/>
        <end position="213"/>
    </location>
</feature>
<name>A0A2D2Q138_PARLV</name>
<dbReference type="GO" id="GO:0006817">
    <property type="term" value="P:phosphate ion transport"/>
    <property type="evidence" value="ECO:0007669"/>
    <property type="project" value="UniProtKB-KW"/>
</dbReference>
<dbReference type="Pfam" id="PF00528">
    <property type="entry name" value="BPD_transp_1"/>
    <property type="match status" value="1"/>
</dbReference>
<dbReference type="AlphaFoldDB" id="A0A2D2Q138"/>
<protein>
    <recommendedName>
        <fullName evidence="6">Phosphate transport system permease protein</fullName>
    </recommendedName>
</protein>
<dbReference type="OrthoDB" id="9785113at2"/>
<feature type="domain" description="ABC transmembrane type-1" evidence="7">
    <location>
        <begin position="98"/>
        <end position="326"/>
    </location>
</feature>
<dbReference type="EMBL" id="CP018092">
    <property type="protein sequence ID" value="ATS17987.1"/>
    <property type="molecule type" value="Genomic_DNA"/>
</dbReference>
<dbReference type="Proteomes" id="UP000231057">
    <property type="component" value="Chromosome"/>
</dbReference>
<feature type="transmembrane region" description="Helical" evidence="5">
    <location>
        <begin position="134"/>
        <end position="158"/>
    </location>
</feature>
<feature type="transmembrane region" description="Helical" evidence="5">
    <location>
        <begin position="308"/>
        <end position="329"/>
    </location>
</feature>
<reference evidence="8 9" key="1">
    <citation type="submission" date="2016-11" db="EMBL/GenBank/DDBJ databases">
        <title>Complete genome sequence of thermophilic cyanobacteria strain Synechococcus sp. PCC6715.</title>
        <authorList>
            <person name="Tang J."/>
            <person name="Daroch M."/>
            <person name="Liang Y."/>
            <person name="Jiang D."/>
            <person name="Shah M."/>
        </authorList>
    </citation>
    <scope>NUCLEOTIDE SEQUENCE [LARGE SCALE GENOMIC DNA]</scope>
    <source>
        <strain evidence="8 9">PCC 6715</strain>
    </source>
</reference>
<reference evidence="9" key="2">
    <citation type="journal article" date="2022" name="Front. Microbiol.">
        <title>Comparative Genomic Analysis Revealed Distinct Molecular Components and Organization of CO2-Concentrating Mechanism in Thermophilic Cyanobacteria.</title>
        <authorList>
            <person name="Tang J."/>
            <person name="Zhou H."/>
            <person name="Yao D."/>
            <person name="Riaz S."/>
            <person name="You D."/>
            <person name="Klepacz-Smolka A."/>
            <person name="Daroch M."/>
        </authorList>
    </citation>
    <scope>NUCLEOTIDE SEQUENCE [LARGE SCALE GENOMIC DNA]</scope>
    <source>
        <strain evidence="9">PCC 6715</strain>
    </source>
</reference>
<keyword evidence="9" id="KW-1185">Reference proteome</keyword>
<evidence type="ECO:0000313" key="8">
    <source>
        <dbReference type="EMBL" id="ATS17987.1"/>
    </source>
</evidence>
<evidence type="ECO:0000256" key="4">
    <source>
        <dbReference type="ARBA" id="ARBA00023136"/>
    </source>
</evidence>
<keyword evidence="2 5" id="KW-0812">Transmembrane</keyword>
<dbReference type="CDD" id="cd06261">
    <property type="entry name" value="TM_PBP2"/>
    <property type="match status" value="1"/>
</dbReference>
<evidence type="ECO:0000313" key="9">
    <source>
        <dbReference type="Proteomes" id="UP000231057"/>
    </source>
</evidence>
<dbReference type="InterPro" id="IPR035906">
    <property type="entry name" value="MetI-like_sf"/>
</dbReference>
<comment type="similarity">
    <text evidence="6">Belongs to the binding-protein-dependent transport system permease family. CysTW subfamily.</text>
</comment>
<gene>
    <name evidence="8" type="ORF">BRW62_03650</name>
</gene>
<dbReference type="Gene3D" id="1.10.3720.10">
    <property type="entry name" value="MetI-like"/>
    <property type="match status" value="1"/>
</dbReference>
<dbReference type="PANTHER" id="PTHR42727:SF1">
    <property type="entry name" value="PHOSPHATE TRANSPORT SYSTEM PERMEASE"/>
    <property type="match status" value="1"/>
</dbReference>
<evidence type="ECO:0000256" key="3">
    <source>
        <dbReference type="ARBA" id="ARBA00022989"/>
    </source>
</evidence>
<evidence type="ECO:0000256" key="2">
    <source>
        <dbReference type="ARBA" id="ARBA00022692"/>
    </source>
</evidence>
<dbReference type="RefSeq" id="WP_099798341.1">
    <property type="nucleotide sequence ID" value="NZ_CP018092.1"/>
</dbReference>
<feature type="transmembrane region" description="Helical" evidence="5">
    <location>
        <begin position="94"/>
        <end position="122"/>
    </location>
</feature>
<keyword evidence="4 5" id="KW-0472">Membrane</keyword>
<keyword evidence="6" id="KW-1003">Cell membrane</keyword>
<evidence type="ECO:0000259" key="7">
    <source>
        <dbReference type="PROSITE" id="PS50928"/>
    </source>
</evidence>
<evidence type="ECO:0000256" key="5">
    <source>
        <dbReference type="RuleBase" id="RU363032"/>
    </source>
</evidence>
<dbReference type="InterPro" id="IPR000515">
    <property type="entry name" value="MetI-like"/>
</dbReference>
<dbReference type="GO" id="GO:0005886">
    <property type="term" value="C:plasma membrane"/>
    <property type="evidence" value="ECO:0007669"/>
    <property type="project" value="UniProtKB-SubCell"/>
</dbReference>
<keyword evidence="5" id="KW-0813">Transport</keyword>
<comment type="function">
    <text evidence="6">Part of the binding-protein-dependent transport system for phosphate; probably responsible for the translocation of the substrate across the membrane.</text>
</comment>
<dbReference type="PANTHER" id="PTHR42727">
    <property type="entry name" value="PHOSPHATE TRANSPORT SYSTEM PERMEASE PROTEIN"/>
    <property type="match status" value="1"/>
</dbReference>
<comment type="subcellular location">
    <subcellularLocation>
        <location evidence="5">Cell membrane</location>
        <topology evidence="5">Multi-pass membrane protein</topology>
    </subcellularLocation>
    <subcellularLocation>
        <location evidence="1">Membrane</location>
        <topology evidence="1">Multi-pass membrane protein</topology>
    </subcellularLocation>
</comment>
<evidence type="ECO:0000256" key="6">
    <source>
        <dbReference type="RuleBase" id="RU363054"/>
    </source>
</evidence>
<dbReference type="NCBIfam" id="TIGR02138">
    <property type="entry name" value="phosphate_pstC"/>
    <property type="match status" value="1"/>
</dbReference>